<dbReference type="PANTHER" id="PTHR38791">
    <property type="entry name" value="ZN(II)2CYS6 TRANSCRIPTION FACTOR (EUROFUNG)-RELATED-RELATED"/>
    <property type="match status" value="1"/>
</dbReference>
<feature type="domain" description="Zn(2)-C6 fungal-type" evidence="5">
    <location>
        <begin position="4"/>
        <end position="32"/>
    </location>
</feature>
<name>A0A9W9GV58_9EURO</name>
<gene>
    <name evidence="6" type="ORF">N7515_006517</name>
</gene>
<keyword evidence="2" id="KW-0238">DNA-binding</keyword>
<protein>
    <recommendedName>
        <fullName evidence="5">Zn(2)-C6 fungal-type domain-containing protein</fullName>
    </recommendedName>
</protein>
<dbReference type="AlphaFoldDB" id="A0A9W9GV58"/>
<keyword evidence="1" id="KW-0805">Transcription regulation</keyword>
<proteinExistence type="predicted"/>
<dbReference type="EMBL" id="JAPQKL010000005">
    <property type="protein sequence ID" value="KAJ5130478.1"/>
    <property type="molecule type" value="Genomic_DNA"/>
</dbReference>
<dbReference type="PROSITE" id="PS50048">
    <property type="entry name" value="ZN2_CY6_FUNGAL_2"/>
    <property type="match status" value="1"/>
</dbReference>
<dbReference type="OrthoDB" id="5380854at2759"/>
<dbReference type="GO" id="GO:0000981">
    <property type="term" value="F:DNA-binding transcription factor activity, RNA polymerase II-specific"/>
    <property type="evidence" value="ECO:0007669"/>
    <property type="project" value="InterPro"/>
</dbReference>
<dbReference type="SUPFAM" id="SSF57701">
    <property type="entry name" value="Zn2/Cys6 DNA-binding domain"/>
    <property type="match status" value="1"/>
</dbReference>
<evidence type="ECO:0000256" key="2">
    <source>
        <dbReference type="ARBA" id="ARBA00023125"/>
    </source>
</evidence>
<dbReference type="InterPro" id="IPR021858">
    <property type="entry name" value="Fun_TF"/>
</dbReference>
<comment type="caution">
    <text evidence="6">The sequence shown here is derived from an EMBL/GenBank/DDBJ whole genome shotgun (WGS) entry which is preliminary data.</text>
</comment>
<keyword evidence="7" id="KW-1185">Reference proteome</keyword>
<dbReference type="Gene3D" id="4.10.240.10">
    <property type="entry name" value="Zn(2)-C6 fungal-type DNA-binding domain"/>
    <property type="match status" value="1"/>
</dbReference>
<dbReference type="Pfam" id="PF11951">
    <property type="entry name" value="Fungal_trans_2"/>
    <property type="match status" value="1"/>
</dbReference>
<dbReference type="PANTHER" id="PTHR38791:SF11">
    <property type="entry name" value="ZN(II)2CYS6 TRANSCRIPTION FACTOR (EUROFUNG)"/>
    <property type="match status" value="1"/>
</dbReference>
<organism evidence="6 7">
    <name type="scientific">Penicillium bovifimosum</name>
    <dbReference type="NCBI Taxonomy" id="126998"/>
    <lineage>
        <taxon>Eukaryota</taxon>
        <taxon>Fungi</taxon>
        <taxon>Dikarya</taxon>
        <taxon>Ascomycota</taxon>
        <taxon>Pezizomycotina</taxon>
        <taxon>Eurotiomycetes</taxon>
        <taxon>Eurotiomycetidae</taxon>
        <taxon>Eurotiales</taxon>
        <taxon>Aspergillaceae</taxon>
        <taxon>Penicillium</taxon>
    </lineage>
</organism>
<dbReference type="GeneID" id="81406431"/>
<dbReference type="CDD" id="cd00067">
    <property type="entry name" value="GAL4"/>
    <property type="match status" value="1"/>
</dbReference>
<accession>A0A9W9GV58</accession>
<dbReference type="InterPro" id="IPR053175">
    <property type="entry name" value="DHMBA_Reg_Transcription_Factor"/>
</dbReference>
<sequence length="630" mass="70376">MTKGCYTCRRRRIICDNGQPTCRKCRDAGKECLGYQKPLVWVKGGVASRGKMMGRSFEDVGKPSSKPTSQEATVMHDSTAASGGFGLVAESSSDTEWHSSGNQLSPETDAWAFEAETPLMETVSAQMEFNPPEEQDTAVIHIPRATPAQHTDYTPTPWGLVDPLLKDLSQFSRYYIHHSGKDNQYMVNDFALYSQHKNPFRDLTALVNQAPVLANGITALGALHCSLLSDSDSSVLPWSSGNLALEDSNLSAEEIEGIVAPASNRNPTSQAYQHFLEFKQRALRQLSVDLQNPAMQNDGRTLAAIVLLAFLDLIESGSGAWSYHIEGAKKLLKSRPEKTMGSGILDDLDAFALDGCIIMEIMGSTLARPGALSKPFYSTSMDPSILKRLEENSWVGCPAYLLEVIFYVHALWYPDSEVLPTIPQPTINPTPIHPGQSLTLHSFSSLLQGIRNFDPISWSQEMQKVYFIPTLEYRLALATSYQDAVYLYTSRVLSRPRKGFSPPWTDVGLPPDHRLIATNLIAQICLIPPSDPHFKCLIWPTFIAGAECRPSQRALILEKLGELYEALTSVNVRNAAWVLRLMWKKQDLKRSERGEVPNEQTKRGCDNDDYDVEFDWIEELDHSRLDWLFI</sequence>
<evidence type="ECO:0000256" key="4">
    <source>
        <dbReference type="ARBA" id="ARBA00023242"/>
    </source>
</evidence>
<dbReference type="Proteomes" id="UP001149079">
    <property type="component" value="Unassembled WGS sequence"/>
</dbReference>
<dbReference type="GO" id="GO:0003677">
    <property type="term" value="F:DNA binding"/>
    <property type="evidence" value="ECO:0007669"/>
    <property type="project" value="UniProtKB-KW"/>
</dbReference>
<keyword evidence="4" id="KW-0539">Nucleus</keyword>
<dbReference type="PROSITE" id="PS00463">
    <property type="entry name" value="ZN2_CY6_FUNGAL_1"/>
    <property type="match status" value="1"/>
</dbReference>
<dbReference type="RefSeq" id="XP_056520857.1">
    <property type="nucleotide sequence ID" value="XM_056667261.1"/>
</dbReference>
<dbReference type="SMART" id="SM00066">
    <property type="entry name" value="GAL4"/>
    <property type="match status" value="1"/>
</dbReference>
<evidence type="ECO:0000313" key="6">
    <source>
        <dbReference type="EMBL" id="KAJ5130478.1"/>
    </source>
</evidence>
<evidence type="ECO:0000256" key="1">
    <source>
        <dbReference type="ARBA" id="ARBA00023015"/>
    </source>
</evidence>
<dbReference type="InterPro" id="IPR036864">
    <property type="entry name" value="Zn2-C6_fun-type_DNA-bd_sf"/>
</dbReference>
<reference evidence="6" key="2">
    <citation type="journal article" date="2023" name="IMA Fungus">
        <title>Comparative genomic study of the Penicillium genus elucidates a diverse pangenome and 15 lateral gene transfer events.</title>
        <authorList>
            <person name="Petersen C."/>
            <person name="Sorensen T."/>
            <person name="Nielsen M.R."/>
            <person name="Sondergaard T.E."/>
            <person name="Sorensen J.L."/>
            <person name="Fitzpatrick D.A."/>
            <person name="Frisvad J.C."/>
            <person name="Nielsen K.L."/>
        </authorList>
    </citation>
    <scope>NUCLEOTIDE SEQUENCE</scope>
    <source>
        <strain evidence="6">IBT 22155</strain>
    </source>
</reference>
<dbReference type="GO" id="GO:0008270">
    <property type="term" value="F:zinc ion binding"/>
    <property type="evidence" value="ECO:0007669"/>
    <property type="project" value="InterPro"/>
</dbReference>
<evidence type="ECO:0000259" key="5">
    <source>
        <dbReference type="PROSITE" id="PS50048"/>
    </source>
</evidence>
<evidence type="ECO:0000256" key="3">
    <source>
        <dbReference type="ARBA" id="ARBA00023163"/>
    </source>
</evidence>
<reference evidence="6" key="1">
    <citation type="submission" date="2022-11" db="EMBL/GenBank/DDBJ databases">
        <authorList>
            <person name="Petersen C."/>
        </authorList>
    </citation>
    <scope>NUCLEOTIDE SEQUENCE</scope>
    <source>
        <strain evidence="6">IBT 22155</strain>
    </source>
</reference>
<dbReference type="InterPro" id="IPR001138">
    <property type="entry name" value="Zn2Cys6_DnaBD"/>
</dbReference>
<keyword evidence="3" id="KW-0804">Transcription</keyword>
<dbReference type="Pfam" id="PF00172">
    <property type="entry name" value="Zn_clus"/>
    <property type="match status" value="1"/>
</dbReference>
<evidence type="ECO:0000313" key="7">
    <source>
        <dbReference type="Proteomes" id="UP001149079"/>
    </source>
</evidence>